<dbReference type="InterPro" id="IPR025110">
    <property type="entry name" value="AMP-bd_C"/>
</dbReference>
<dbReference type="STRING" id="66420.A0A194PGH9"/>
<keyword evidence="7" id="KW-1185">Reference proteome</keyword>
<evidence type="ECO:0000256" key="3">
    <source>
        <dbReference type="ARBA" id="ARBA00023140"/>
    </source>
</evidence>
<dbReference type="PANTHER" id="PTHR24096:SF394">
    <property type="entry name" value="LUCIFERIN 4-MONOOXYGENASE"/>
    <property type="match status" value="1"/>
</dbReference>
<keyword evidence="6" id="KW-0436">Ligase</keyword>
<name>A0A194PGH9_PAPXU</name>
<accession>A0A194PGH9</accession>
<sequence length="644" mass="71629">MSLSKIFDSFAKQFFKIAPYKSCIKQKTWRSIANSRTFSRPFGTQTAPDFDNKILNSPWGEIKVGNETLTEYVFSDYELWDDKPSVTCGVSGRSYPYGMLRMMVEKCAMALLGHMRLSPGDRIGLILPNIPEFAALIHGAIRAGLVVTFANPLYTAEEVRRQFTDCGVKAIGTIEMFMPVALEVSKSLKDYKGTIWVGGEDDKVKGIFGFRSLLMADHTAELPQLNCDDVCLIPYSSGTTGMPKGVMLTHTNLVSNLKQARCPKIMKYEGEKGHGDVILTVPPFFHIYGFNAVLNYNLSLGYHIVSIPRFTPEDYIKCLVEQQPTTLFVVPSLLTFLATHPLVKKEHLQSVQTIMVGAAPTTDGMLEKFLLKCEKTKDEIKLLQGYGMTESSPVTLMTPYKYPYNKVGSVGQLVPSTQARIVSLTTGENLHTHNSGELYLKGPQSSPVTLMTPYKYPYNKVGSVGQLVPSTQARIVSLTTGENLHTHNSGELYLKGPQVMKGYWNNEAATRETVDSEGWLHTGDVAYYDEDHYFYIVDRTKELIKVKGNQVSPTEIESVIMEQPEVADVAVVGIPDALAGELPKAFVVLKVNHKLTEKQIYDVVAQKLTKYKRLEGGVTFLQSIPRNAAGKILRNELKVLGSKK</sequence>
<reference evidence="6 7" key="1">
    <citation type="journal article" date="2015" name="Nat. Commun.">
        <title>Outbred genome sequencing and CRISPR/Cas9 gene editing in butterflies.</title>
        <authorList>
            <person name="Li X."/>
            <person name="Fan D."/>
            <person name="Zhang W."/>
            <person name="Liu G."/>
            <person name="Zhang L."/>
            <person name="Zhao L."/>
            <person name="Fang X."/>
            <person name="Chen L."/>
            <person name="Dong Y."/>
            <person name="Chen Y."/>
            <person name="Ding Y."/>
            <person name="Zhao R."/>
            <person name="Feng M."/>
            <person name="Zhu Y."/>
            <person name="Feng Y."/>
            <person name="Jiang X."/>
            <person name="Zhu D."/>
            <person name="Xiang H."/>
            <person name="Feng X."/>
            <person name="Li S."/>
            <person name="Wang J."/>
            <person name="Zhang G."/>
            <person name="Kronforst M.R."/>
            <person name="Wang W."/>
        </authorList>
    </citation>
    <scope>NUCLEOTIDE SEQUENCE [LARGE SCALE GENOMIC DNA]</scope>
    <source>
        <strain evidence="6">Ya'a_city_454_Px</strain>
        <tissue evidence="6">Whole body</tissue>
    </source>
</reference>
<dbReference type="GO" id="GO:0004467">
    <property type="term" value="F:long-chain fatty acid-CoA ligase activity"/>
    <property type="evidence" value="ECO:0007669"/>
    <property type="project" value="TreeGrafter"/>
</dbReference>
<dbReference type="Gene3D" id="3.40.50.12780">
    <property type="entry name" value="N-terminal domain of ligase-like"/>
    <property type="match status" value="1"/>
</dbReference>
<dbReference type="CDD" id="cd05911">
    <property type="entry name" value="Firefly_Luc_like"/>
    <property type="match status" value="1"/>
</dbReference>
<evidence type="ECO:0000256" key="2">
    <source>
        <dbReference type="ARBA" id="ARBA00006432"/>
    </source>
</evidence>
<protein>
    <submittedName>
        <fullName evidence="6">Putative 4-coumarate--CoA ligase 3</fullName>
    </submittedName>
</protein>
<dbReference type="InterPro" id="IPR042099">
    <property type="entry name" value="ANL_N_sf"/>
</dbReference>
<gene>
    <name evidence="6" type="ORF">RR46_13717</name>
</gene>
<dbReference type="GO" id="GO:0005777">
    <property type="term" value="C:peroxisome"/>
    <property type="evidence" value="ECO:0007669"/>
    <property type="project" value="UniProtKB-SubCell"/>
</dbReference>
<proteinExistence type="inferred from homology"/>
<dbReference type="FunFam" id="3.30.300.30:FF:000007">
    <property type="entry name" value="4-coumarate--CoA ligase 2"/>
    <property type="match status" value="1"/>
</dbReference>
<dbReference type="InterPro" id="IPR020845">
    <property type="entry name" value="AMP-binding_CS"/>
</dbReference>
<dbReference type="Gene3D" id="3.30.300.30">
    <property type="match status" value="1"/>
</dbReference>
<organism evidence="6 7">
    <name type="scientific">Papilio xuthus</name>
    <name type="common">Asian swallowtail butterfly</name>
    <dbReference type="NCBI Taxonomy" id="66420"/>
    <lineage>
        <taxon>Eukaryota</taxon>
        <taxon>Metazoa</taxon>
        <taxon>Ecdysozoa</taxon>
        <taxon>Arthropoda</taxon>
        <taxon>Hexapoda</taxon>
        <taxon>Insecta</taxon>
        <taxon>Pterygota</taxon>
        <taxon>Neoptera</taxon>
        <taxon>Endopterygota</taxon>
        <taxon>Lepidoptera</taxon>
        <taxon>Glossata</taxon>
        <taxon>Ditrysia</taxon>
        <taxon>Papilionoidea</taxon>
        <taxon>Papilionidae</taxon>
        <taxon>Papilioninae</taxon>
        <taxon>Papilio</taxon>
    </lineage>
</organism>
<comment type="similarity">
    <text evidence="2">Belongs to the ATP-dependent AMP-binding enzyme family.</text>
</comment>
<comment type="subcellular location">
    <subcellularLocation>
        <location evidence="1">Peroxisome</location>
    </subcellularLocation>
</comment>
<dbReference type="SUPFAM" id="SSF56801">
    <property type="entry name" value="Acetyl-CoA synthetase-like"/>
    <property type="match status" value="2"/>
</dbReference>
<dbReference type="Pfam" id="PF13193">
    <property type="entry name" value="AMP-binding_C"/>
    <property type="match status" value="1"/>
</dbReference>
<dbReference type="GO" id="GO:0046949">
    <property type="term" value="P:fatty-acyl-CoA biosynthetic process"/>
    <property type="evidence" value="ECO:0007669"/>
    <property type="project" value="TreeGrafter"/>
</dbReference>
<evidence type="ECO:0000313" key="7">
    <source>
        <dbReference type="Proteomes" id="UP000053268"/>
    </source>
</evidence>
<feature type="domain" description="AMP-dependent synthetase/ligase" evidence="4">
    <location>
        <begin position="82"/>
        <end position="444"/>
    </location>
</feature>
<dbReference type="Gene3D" id="2.30.38.10">
    <property type="entry name" value="Luciferase, Domain 3"/>
    <property type="match status" value="1"/>
</dbReference>
<evidence type="ECO:0000259" key="4">
    <source>
        <dbReference type="Pfam" id="PF00501"/>
    </source>
</evidence>
<dbReference type="AlphaFoldDB" id="A0A194PGH9"/>
<keyword evidence="3" id="KW-0576">Peroxisome</keyword>
<evidence type="ECO:0000256" key="1">
    <source>
        <dbReference type="ARBA" id="ARBA00004275"/>
    </source>
</evidence>
<dbReference type="Proteomes" id="UP000053268">
    <property type="component" value="Unassembled WGS sequence"/>
</dbReference>
<dbReference type="EMBL" id="KQ459604">
    <property type="protein sequence ID" value="KPI92496.1"/>
    <property type="molecule type" value="Genomic_DNA"/>
</dbReference>
<evidence type="ECO:0000259" key="5">
    <source>
        <dbReference type="Pfam" id="PF13193"/>
    </source>
</evidence>
<feature type="domain" description="AMP-binding enzyme C-terminal" evidence="5">
    <location>
        <begin position="555"/>
        <end position="631"/>
    </location>
</feature>
<dbReference type="PANTHER" id="PTHR24096">
    <property type="entry name" value="LONG-CHAIN-FATTY-ACID--COA LIGASE"/>
    <property type="match status" value="1"/>
</dbReference>
<dbReference type="Pfam" id="PF00501">
    <property type="entry name" value="AMP-binding"/>
    <property type="match status" value="2"/>
</dbReference>
<feature type="domain" description="AMP-dependent synthetase/ligase" evidence="4">
    <location>
        <begin position="448"/>
        <end position="504"/>
    </location>
</feature>
<dbReference type="InterPro" id="IPR000873">
    <property type="entry name" value="AMP-dep_synth/lig_dom"/>
</dbReference>
<evidence type="ECO:0000313" key="6">
    <source>
        <dbReference type="EMBL" id="KPI92496.1"/>
    </source>
</evidence>
<dbReference type="PROSITE" id="PS00455">
    <property type="entry name" value="AMP_BINDING"/>
    <property type="match status" value="1"/>
</dbReference>
<dbReference type="Gene3D" id="3.40.50.980">
    <property type="match status" value="2"/>
</dbReference>
<dbReference type="InterPro" id="IPR045851">
    <property type="entry name" value="AMP-bd_C_sf"/>
</dbReference>